<feature type="domain" description="Plastid lipid-associated protein/fibrillin conserved" evidence="1">
    <location>
        <begin position="3"/>
        <end position="194"/>
    </location>
</feature>
<comment type="caution">
    <text evidence="2">The sequence shown here is derived from an EMBL/GenBank/DDBJ whole genome shotgun (WGS) entry which is preliminary data.</text>
</comment>
<dbReference type="PANTHER" id="PTHR31906">
    <property type="entry name" value="PLASTID-LIPID-ASSOCIATED PROTEIN 4, CHLOROPLASTIC-RELATED"/>
    <property type="match status" value="1"/>
</dbReference>
<sequence length="196" mass="21587">MPKSKLLAAIAGKNRGILATSTDRQAILAAITELELRNPHPRPLTTAIDLLAGNWRLLYTSSQSLLGIDKFPLVKLGDIYQCIRPTTSAVYNIAEVGSLLPGLDGLVAIVAKFTPVNECRVNVRFNRSVIGLQRFIDYSNPDTLIDAIENGRKFTAIDLPINRPEDKAPAWLEVTYLDETLRISRGNEGSVFVLTK</sequence>
<dbReference type="InterPro" id="IPR039633">
    <property type="entry name" value="PAP"/>
</dbReference>
<protein>
    <submittedName>
        <fullName evidence="2">Fibrillin</fullName>
    </submittedName>
</protein>
<dbReference type="OrthoDB" id="573488at2"/>
<name>A0A2T1GBN1_9CYAN</name>
<evidence type="ECO:0000313" key="3">
    <source>
        <dbReference type="Proteomes" id="UP000238937"/>
    </source>
</evidence>
<dbReference type="AlphaFoldDB" id="A0A2T1GBN1"/>
<evidence type="ECO:0000313" key="2">
    <source>
        <dbReference type="EMBL" id="PSB54742.1"/>
    </source>
</evidence>
<evidence type="ECO:0000259" key="1">
    <source>
        <dbReference type="Pfam" id="PF04755"/>
    </source>
</evidence>
<dbReference type="Pfam" id="PF04755">
    <property type="entry name" value="PAP_fibrillin"/>
    <property type="match status" value="1"/>
</dbReference>
<dbReference type="InterPro" id="IPR006843">
    <property type="entry name" value="PAP/fibrillin_dom"/>
</dbReference>
<keyword evidence="3" id="KW-1185">Reference proteome</keyword>
<gene>
    <name evidence="2" type="ORF">C7B77_17205</name>
</gene>
<accession>A0A2T1GBN1</accession>
<dbReference type="RefSeq" id="WP_106307420.1">
    <property type="nucleotide sequence ID" value="NZ_PVWO01000236.1"/>
</dbReference>
<proteinExistence type="predicted"/>
<organism evidence="2 3">
    <name type="scientific">Chamaesiphon polymorphus CCALA 037</name>
    <dbReference type="NCBI Taxonomy" id="2107692"/>
    <lineage>
        <taxon>Bacteria</taxon>
        <taxon>Bacillati</taxon>
        <taxon>Cyanobacteriota</taxon>
        <taxon>Cyanophyceae</taxon>
        <taxon>Gomontiellales</taxon>
        <taxon>Chamaesiphonaceae</taxon>
        <taxon>Chamaesiphon</taxon>
    </lineage>
</organism>
<dbReference type="Proteomes" id="UP000238937">
    <property type="component" value="Unassembled WGS sequence"/>
</dbReference>
<reference evidence="2 3" key="1">
    <citation type="submission" date="2018-03" db="EMBL/GenBank/DDBJ databases">
        <title>The ancient ancestry and fast evolution of plastids.</title>
        <authorList>
            <person name="Moore K.R."/>
            <person name="Magnabosco C."/>
            <person name="Momper L."/>
            <person name="Gold D.A."/>
            <person name="Bosak T."/>
            <person name="Fournier G.P."/>
        </authorList>
    </citation>
    <scope>NUCLEOTIDE SEQUENCE [LARGE SCALE GENOMIC DNA]</scope>
    <source>
        <strain evidence="2 3">CCALA 037</strain>
    </source>
</reference>
<dbReference type="EMBL" id="PVWO01000236">
    <property type="protein sequence ID" value="PSB54742.1"/>
    <property type="molecule type" value="Genomic_DNA"/>
</dbReference>